<evidence type="ECO:0000259" key="5">
    <source>
        <dbReference type="Pfam" id="PF13354"/>
    </source>
</evidence>
<feature type="transmembrane region" description="Helical" evidence="4">
    <location>
        <begin position="32"/>
        <end position="53"/>
    </location>
</feature>
<evidence type="ECO:0000256" key="1">
    <source>
        <dbReference type="ARBA" id="ARBA00001526"/>
    </source>
</evidence>
<evidence type="ECO:0000313" key="6">
    <source>
        <dbReference type="EMBL" id="STX39067.1"/>
    </source>
</evidence>
<dbReference type="InterPro" id="IPR000871">
    <property type="entry name" value="Beta-lactam_class-A"/>
</dbReference>
<keyword evidence="4" id="KW-0812">Transmembrane</keyword>
<comment type="similarity">
    <text evidence="2">Belongs to the class-A beta-lactamase family.</text>
</comment>
<dbReference type="InterPro" id="IPR045155">
    <property type="entry name" value="Beta-lactam_cat"/>
</dbReference>
<dbReference type="GO" id="GO:0046677">
    <property type="term" value="P:response to antibiotic"/>
    <property type="evidence" value="ECO:0007669"/>
    <property type="project" value="InterPro"/>
</dbReference>
<name>A0A378IV15_9GAMM</name>
<proteinExistence type="inferred from homology"/>
<accession>A0A378IV15</accession>
<dbReference type="Proteomes" id="UP000254033">
    <property type="component" value="Unassembled WGS sequence"/>
</dbReference>
<dbReference type="InterPro" id="IPR012338">
    <property type="entry name" value="Beta-lactam/transpept-like"/>
</dbReference>
<evidence type="ECO:0000256" key="2">
    <source>
        <dbReference type="ARBA" id="ARBA00009009"/>
    </source>
</evidence>
<dbReference type="PANTHER" id="PTHR35333:SF3">
    <property type="entry name" value="BETA-LACTAMASE-TYPE TRANSPEPTIDASE FOLD CONTAINING PROTEIN"/>
    <property type="match status" value="1"/>
</dbReference>
<dbReference type="EC" id="3.5.2.6" evidence="3"/>
<dbReference type="NCBIfam" id="NF033103">
    <property type="entry name" value="bla_class_A"/>
    <property type="match status" value="1"/>
</dbReference>
<dbReference type="RefSeq" id="WP_115175663.1">
    <property type="nucleotide sequence ID" value="NZ_UGNY01000001.1"/>
</dbReference>
<sequence length="335" mass="36773">MQSSLYNALKQTAHHSVIYFFKRTTTMNPLSANYLFSWIIAGSLFFIVTPSTAAEGITPPLIQEKLAKLEASSGGKIGIYAINTANGQKIHYRANQRFPMGCTSKVMGVAAILKKSMSDPTLLSQRISYTKKDLTNWAPIAEKHLYTGMTVAELCAASISYSDNTAMNLLVKKLGGLEKINDFARSIHNDTFRQDNGWPEEAMSGGPNNVYDSSTPKAMAQSLQQLALNNVLAKPQHELLLSWLKSNTTGDKRIRAGVPKGWIVGDKTGTGMYYGTTNDIGVIWPPQCSPVVIAVYYTNNNKEAIQRNDIVSSATRLVIDGFAHNDQCIRNQLAS</sequence>
<comment type="catalytic activity">
    <reaction evidence="1">
        <text>a beta-lactam + H2O = a substituted beta-amino acid</text>
        <dbReference type="Rhea" id="RHEA:20401"/>
        <dbReference type="ChEBI" id="CHEBI:15377"/>
        <dbReference type="ChEBI" id="CHEBI:35627"/>
        <dbReference type="ChEBI" id="CHEBI:140347"/>
        <dbReference type="EC" id="3.5.2.6"/>
    </reaction>
</comment>
<organism evidence="6 7">
    <name type="scientific">Legionella feeleii</name>
    <dbReference type="NCBI Taxonomy" id="453"/>
    <lineage>
        <taxon>Bacteria</taxon>
        <taxon>Pseudomonadati</taxon>
        <taxon>Pseudomonadota</taxon>
        <taxon>Gammaproteobacteria</taxon>
        <taxon>Legionellales</taxon>
        <taxon>Legionellaceae</taxon>
        <taxon>Legionella</taxon>
    </lineage>
</organism>
<dbReference type="AlphaFoldDB" id="A0A378IV15"/>
<reference evidence="6 7" key="1">
    <citation type="submission" date="2018-06" db="EMBL/GenBank/DDBJ databases">
        <authorList>
            <consortium name="Pathogen Informatics"/>
            <person name="Doyle S."/>
        </authorList>
    </citation>
    <scope>NUCLEOTIDE SEQUENCE [LARGE SCALE GENOMIC DNA]</scope>
    <source>
        <strain evidence="6 7">NCTC11978</strain>
    </source>
</reference>
<dbReference type="SUPFAM" id="SSF56601">
    <property type="entry name" value="beta-lactamase/transpeptidase-like"/>
    <property type="match status" value="1"/>
</dbReference>
<keyword evidence="4" id="KW-1133">Transmembrane helix</keyword>
<keyword evidence="4" id="KW-0472">Membrane</keyword>
<evidence type="ECO:0000256" key="3">
    <source>
        <dbReference type="ARBA" id="ARBA00012865"/>
    </source>
</evidence>
<keyword evidence="6" id="KW-0378">Hydrolase</keyword>
<evidence type="ECO:0000256" key="4">
    <source>
        <dbReference type="SAM" id="Phobius"/>
    </source>
</evidence>
<dbReference type="GO" id="GO:0008800">
    <property type="term" value="F:beta-lactamase activity"/>
    <property type="evidence" value="ECO:0007669"/>
    <property type="project" value="UniProtKB-EC"/>
</dbReference>
<dbReference type="PRINTS" id="PR00118">
    <property type="entry name" value="BLACTAMASEA"/>
</dbReference>
<evidence type="ECO:0000313" key="7">
    <source>
        <dbReference type="Proteomes" id="UP000254033"/>
    </source>
</evidence>
<dbReference type="Gene3D" id="3.40.710.10">
    <property type="entry name" value="DD-peptidase/beta-lactamase superfamily"/>
    <property type="match status" value="1"/>
</dbReference>
<dbReference type="EMBL" id="UGNY01000001">
    <property type="protein sequence ID" value="STX39067.1"/>
    <property type="molecule type" value="Genomic_DNA"/>
</dbReference>
<dbReference type="PANTHER" id="PTHR35333">
    <property type="entry name" value="BETA-LACTAMASE"/>
    <property type="match status" value="1"/>
</dbReference>
<protein>
    <recommendedName>
        <fullName evidence="3">beta-lactamase</fullName>
        <ecNumber evidence="3">3.5.2.6</ecNumber>
    </recommendedName>
</protein>
<feature type="domain" description="Beta-lactamase class A catalytic" evidence="5">
    <location>
        <begin position="78"/>
        <end position="296"/>
    </location>
</feature>
<gene>
    <name evidence="6" type="primary">bla</name>
    <name evidence="6" type="ORF">NCTC11978_02258</name>
</gene>
<dbReference type="Pfam" id="PF13354">
    <property type="entry name" value="Beta-lactamase2"/>
    <property type="match status" value="1"/>
</dbReference>
<dbReference type="GO" id="GO:0030655">
    <property type="term" value="P:beta-lactam antibiotic catabolic process"/>
    <property type="evidence" value="ECO:0007669"/>
    <property type="project" value="InterPro"/>
</dbReference>